<dbReference type="EMBL" id="JABFCR010000054">
    <property type="protein sequence ID" value="NNU34559.1"/>
    <property type="molecule type" value="Genomic_DNA"/>
</dbReference>
<reference evidence="1 2" key="1">
    <citation type="submission" date="2020-05" db="EMBL/GenBank/DDBJ databases">
        <authorList>
            <person name="Khan S.A."/>
            <person name="Jeon C.O."/>
            <person name="Chun B.H."/>
        </authorList>
    </citation>
    <scope>NUCLEOTIDE SEQUENCE [LARGE SCALE GENOMIC DNA]</scope>
    <source>
        <strain evidence="1 2">S1162</strain>
    </source>
</reference>
<protein>
    <submittedName>
        <fullName evidence="1">Uncharacterized protein</fullName>
    </submittedName>
</protein>
<evidence type="ECO:0000313" key="2">
    <source>
        <dbReference type="Proteomes" id="UP000566071"/>
    </source>
</evidence>
<comment type="caution">
    <text evidence="1">The sequence shown here is derived from an EMBL/GenBank/DDBJ whole genome shotgun (WGS) entry which is preliminary data.</text>
</comment>
<organism evidence="1 2">
    <name type="scientific">Mucilaginibacter humi</name>
    <dbReference type="NCBI Taxonomy" id="2732510"/>
    <lineage>
        <taxon>Bacteria</taxon>
        <taxon>Pseudomonadati</taxon>
        <taxon>Bacteroidota</taxon>
        <taxon>Sphingobacteriia</taxon>
        <taxon>Sphingobacteriales</taxon>
        <taxon>Sphingobacteriaceae</taxon>
        <taxon>Mucilaginibacter</taxon>
    </lineage>
</organism>
<evidence type="ECO:0000313" key="1">
    <source>
        <dbReference type="EMBL" id="NNU34559.1"/>
    </source>
</evidence>
<sequence>MPIFTTQIPCEFDRHYSLKIVDDGRVAYAYLYEGEDIVGDVWLYNQAAAPATSFWRTEDAPFLNPTEYLTKDAAIKPITDESEIRCEWTESKDDGLIEAGIYIRDKFIAAVAVGAKPGWSVLVAKDGPLAYVY</sequence>
<proteinExistence type="predicted"/>
<dbReference type="RefSeq" id="WP_175270233.1">
    <property type="nucleotide sequence ID" value="NZ_JABFCR010000054.1"/>
</dbReference>
<name>A0ABX1W3Y3_9SPHI</name>
<gene>
    <name evidence="1" type="ORF">HK413_11485</name>
</gene>
<keyword evidence="2" id="KW-1185">Reference proteome</keyword>
<accession>A0ABX1W3Y3</accession>
<dbReference type="Proteomes" id="UP000566071">
    <property type="component" value="Unassembled WGS sequence"/>
</dbReference>